<evidence type="ECO:0000313" key="2">
    <source>
        <dbReference type="Proteomes" id="UP000237105"/>
    </source>
</evidence>
<name>A0A2P5AWT2_PARAD</name>
<evidence type="ECO:0008006" key="3">
    <source>
        <dbReference type="Google" id="ProtNLM"/>
    </source>
</evidence>
<protein>
    <recommendedName>
        <fullName evidence="3">DUF4283 domain-containing protein</fullName>
    </recommendedName>
</protein>
<keyword evidence="2" id="KW-1185">Reference proteome</keyword>
<dbReference type="EMBL" id="JXTB01000425">
    <property type="protein sequence ID" value="PON41024.1"/>
    <property type="molecule type" value="Genomic_DNA"/>
</dbReference>
<proteinExistence type="predicted"/>
<gene>
    <name evidence="1" type="ORF">PanWU01x14_292810</name>
</gene>
<reference evidence="2" key="1">
    <citation type="submission" date="2016-06" db="EMBL/GenBank/DDBJ databases">
        <title>Parallel loss of symbiosis genes in relatives of nitrogen-fixing non-legume Parasponia.</title>
        <authorList>
            <person name="Van Velzen R."/>
            <person name="Holmer R."/>
            <person name="Bu F."/>
            <person name="Rutten L."/>
            <person name="Van Zeijl A."/>
            <person name="Liu W."/>
            <person name="Santuari L."/>
            <person name="Cao Q."/>
            <person name="Sharma T."/>
            <person name="Shen D."/>
            <person name="Roswanjaya Y."/>
            <person name="Wardhani T."/>
            <person name="Kalhor M.S."/>
            <person name="Jansen J."/>
            <person name="Van den Hoogen J."/>
            <person name="Gungor B."/>
            <person name="Hartog M."/>
            <person name="Hontelez J."/>
            <person name="Verver J."/>
            <person name="Yang W.-C."/>
            <person name="Schijlen E."/>
            <person name="Repin R."/>
            <person name="Schilthuizen M."/>
            <person name="Schranz E."/>
            <person name="Heidstra R."/>
            <person name="Miyata K."/>
            <person name="Fedorova E."/>
            <person name="Kohlen W."/>
            <person name="Bisseling T."/>
            <person name="Smit S."/>
            <person name="Geurts R."/>
        </authorList>
    </citation>
    <scope>NUCLEOTIDE SEQUENCE [LARGE SCALE GENOMIC DNA]</scope>
    <source>
        <strain evidence="2">cv. WU1-14</strain>
    </source>
</reference>
<sequence>MNFNEVSFWIQIWNVPVACMTEKCAIFLGNLIRVLEDTKVSGSRMQFRVKIDVKILLQRGLHMFMTEVSREVSLLLQYEYLLDFCYDNGIIRHQYKECTKRRNEKNNPYYLAKKKYGP</sequence>
<comment type="caution">
    <text evidence="1">The sequence shown here is derived from an EMBL/GenBank/DDBJ whole genome shotgun (WGS) entry which is preliminary data.</text>
</comment>
<organism evidence="1 2">
    <name type="scientific">Parasponia andersonii</name>
    <name type="common">Sponia andersonii</name>
    <dbReference type="NCBI Taxonomy" id="3476"/>
    <lineage>
        <taxon>Eukaryota</taxon>
        <taxon>Viridiplantae</taxon>
        <taxon>Streptophyta</taxon>
        <taxon>Embryophyta</taxon>
        <taxon>Tracheophyta</taxon>
        <taxon>Spermatophyta</taxon>
        <taxon>Magnoliopsida</taxon>
        <taxon>eudicotyledons</taxon>
        <taxon>Gunneridae</taxon>
        <taxon>Pentapetalae</taxon>
        <taxon>rosids</taxon>
        <taxon>fabids</taxon>
        <taxon>Rosales</taxon>
        <taxon>Cannabaceae</taxon>
        <taxon>Parasponia</taxon>
    </lineage>
</organism>
<evidence type="ECO:0000313" key="1">
    <source>
        <dbReference type="EMBL" id="PON41024.1"/>
    </source>
</evidence>
<dbReference type="Proteomes" id="UP000237105">
    <property type="component" value="Unassembled WGS sequence"/>
</dbReference>
<dbReference type="OrthoDB" id="1750606at2759"/>
<accession>A0A2P5AWT2</accession>
<dbReference type="AlphaFoldDB" id="A0A2P5AWT2"/>